<comment type="caution">
    <text evidence="3">The sequence shown here is derived from an EMBL/GenBank/DDBJ whole genome shotgun (WGS) entry which is preliminary data.</text>
</comment>
<name>A0A815HLV5_9BILA</name>
<feature type="domain" description="VWFA" evidence="2">
    <location>
        <begin position="316"/>
        <end position="497"/>
    </location>
</feature>
<evidence type="ECO:0000313" key="5">
    <source>
        <dbReference type="Proteomes" id="UP000663860"/>
    </source>
</evidence>
<protein>
    <recommendedName>
        <fullName evidence="2">VWFA domain-containing protein</fullName>
    </recommendedName>
</protein>
<dbReference type="SUPFAM" id="SSF53300">
    <property type="entry name" value="vWA-like"/>
    <property type="match status" value="1"/>
</dbReference>
<organism evidence="3 5">
    <name type="scientific">Adineta steineri</name>
    <dbReference type="NCBI Taxonomy" id="433720"/>
    <lineage>
        <taxon>Eukaryota</taxon>
        <taxon>Metazoa</taxon>
        <taxon>Spiralia</taxon>
        <taxon>Gnathifera</taxon>
        <taxon>Rotifera</taxon>
        <taxon>Eurotatoria</taxon>
        <taxon>Bdelloidea</taxon>
        <taxon>Adinetida</taxon>
        <taxon>Adinetidae</taxon>
        <taxon>Adineta</taxon>
    </lineage>
</organism>
<dbReference type="EMBL" id="CAJOBB010000834">
    <property type="protein sequence ID" value="CAF3761023.1"/>
    <property type="molecule type" value="Genomic_DNA"/>
</dbReference>
<dbReference type="PANTHER" id="PTHR24020:SF84">
    <property type="entry name" value="VWFA DOMAIN-CONTAINING PROTEIN"/>
    <property type="match status" value="1"/>
</dbReference>
<evidence type="ECO:0000256" key="1">
    <source>
        <dbReference type="SAM" id="SignalP"/>
    </source>
</evidence>
<reference evidence="3" key="1">
    <citation type="submission" date="2021-02" db="EMBL/GenBank/DDBJ databases">
        <authorList>
            <person name="Nowell W R."/>
        </authorList>
    </citation>
    <scope>NUCLEOTIDE SEQUENCE</scope>
</reference>
<dbReference type="SMART" id="SM00327">
    <property type="entry name" value="VWA"/>
    <property type="match status" value="1"/>
</dbReference>
<dbReference type="PROSITE" id="PS50234">
    <property type="entry name" value="VWFA"/>
    <property type="match status" value="1"/>
</dbReference>
<evidence type="ECO:0000313" key="3">
    <source>
        <dbReference type="EMBL" id="CAF1353952.1"/>
    </source>
</evidence>
<dbReference type="SUPFAM" id="SSF53955">
    <property type="entry name" value="Lysozyme-like"/>
    <property type="match status" value="1"/>
</dbReference>
<dbReference type="AlphaFoldDB" id="A0A815HLV5"/>
<sequence length="646" mass="70022">MKILLLILAICPLYITNGQTCYGKYDPTMTGECLSPVACEGSVLAGESCEGGTCCISQTLTSTATTCISEKDFDALYPTPRAKWLRVALNAGMNLAGICSNCQAKAAFLAVAATMTNDFQIDEVQGTDSQFTDDDSSYGNREPGDGSLFRQRGFFPFRGRTLYTQLAILMPQYAILANPQLAALINISAQIAAQRWTTPNLFNGPALTQYADGTFYGFSMLWYTLTGGIDKLSDATLQYAKFLNNSQCGGELYPGQGPICRYNATHNGTCAPDCIQGLEDWGEYCGCSGGKGGQCPNSPPHIICCLDTCSQELKLDLGLIMDSSGSVGAAGFKSLLIFANDLLGKVNVGENKTHVAIINYSNGNETLTYLNKDYELDQKRTQLNKAKYFGASTNTAGALQQANTVFSYANGLRPEGEGAQPLIFLITDGASDNRTLTIKAADVLKDNGIHIVTVGVGNSLDLVELNASCTPPAYENFFAMSNYAALDQKITQFTSKVCSEPAPIPENATVTGECGKDKYKFLKIKIIKVGNKFMIKIKLFNGKVKIFFSFKSRNPKDPKDFLTYNSKRSTAKSNVPVVVVDDESELVLDKPDGDVEFVYLGVKGVEEDNQFEVNFDDCANVFCRSNASTMTISIVLISICIAFFLL</sequence>
<dbReference type="InterPro" id="IPR002035">
    <property type="entry name" value="VWF_A"/>
</dbReference>
<dbReference type="InterPro" id="IPR023346">
    <property type="entry name" value="Lysozyme-like_dom_sf"/>
</dbReference>
<dbReference type="Proteomes" id="UP000663860">
    <property type="component" value="Unassembled WGS sequence"/>
</dbReference>
<dbReference type="InterPro" id="IPR036465">
    <property type="entry name" value="vWFA_dom_sf"/>
</dbReference>
<evidence type="ECO:0000313" key="4">
    <source>
        <dbReference type="EMBL" id="CAF3761023.1"/>
    </source>
</evidence>
<dbReference type="InterPro" id="IPR050525">
    <property type="entry name" value="ECM_Assembly_Org"/>
</dbReference>
<feature type="signal peptide" evidence="1">
    <location>
        <begin position="1"/>
        <end position="18"/>
    </location>
</feature>
<evidence type="ECO:0000259" key="2">
    <source>
        <dbReference type="PROSITE" id="PS50234"/>
    </source>
</evidence>
<feature type="chain" id="PRO_5035605032" description="VWFA domain-containing protein" evidence="1">
    <location>
        <begin position="19"/>
        <end position="646"/>
    </location>
</feature>
<dbReference type="Gene3D" id="3.40.50.410">
    <property type="entry name" value="von Willebrand factor, type A domain"/>
    <property type="match status" value="1"/>
</dbReference>
<dbReference type="PANTHER" id="PTHR24020">
    <property type="entry name" value="COLLAGEN ALPHA"/>
    <property type="match status" value="1"/>
</dbReference>
<accession>A0A815HLV5</accession>
<dbReference type="CDD" id="cd01450">
    <property type="entry name" value="vWFA_subfamily_ECM"/>
    <property type="match status" value="1"/>
</dbReference>
<gene>
    <name evidence="3" type="ORF">IZO911_LOCUS36929</name>
    <name evidence="4" type="ORF">KXQ929_LOCUS14802</name>
</gene>
<proteinExistence type="predicted"/>
<keyword evidence="1" id="KW-0732">Signal</keyword>
<dbReference type="Gene3D" id="1.10.530.10">
    <property type="match status" value="1"/>
</dbReference>
<dbReference type="Pfam" id="PF00092">
    <property type="entry name" value="VWA"/>
    <property type="match status" value="1"/>
</dbReference>
<dbReference type="EMBL" id="CAJNOE010000892">
    <property type="protein sequence ID" value="CAF1353952.1"/>
    <property type="molecule type" value="Genomic_DNA"/>
</dbReference>
<dbReference type="Proteomes" id="UP000663868">
    <property type="component" value="Unassembled WGS sequence"/>
</dbReference>